<name>A0A914BKB2_PATMI</name>
<dbReference type="SUPFAM" id="SSF56399">
    <property type="entry name" value="ADP-ribosylation"/>
    <property type="match status" value="1"/>
</dbReference>
<protein>
    <recommendedName>
        <fullName evidence="3">2'-phosphotransferase</fullName>
        <ecNumber evidence="3">2.7.1.160</ecNumber>
    </recommendedName>
</protein>
<dbReference type="AlphaFoldDB" id="A0A914BKB2"/>
<evidence type="ECO:0000256" key="2">
    <source>
        <dbReference type="ARBA" id="ARBA00009836"/>
    </source>
</evidence>
<dbReference type="PANTHER" id="PTHR12684:SF2">
    <property type="entry name" value="TRNA 2'-PHOSPHOTRANSFERASE 1"/>
    <property type="match status" value="1"/>
</dbReference>
<dbReference type="GO" id="GO:0000215">
    <property type="term" value="F:tRNA 2'-phosphotransferase activity"/>
    <property type="evidence" value="ECO:0007669"/>
    <property type="project" value="UniProtKB-EC"/>
</dbReference>
<dbReference type="OMA" id="RHGASQM"/>
<evidence type="ECO:0000313" key="8">
    <source>
        <dbReference type="Proteomes" id="UP000887568"/>
    </source>
</evidence>
<dbReference type="GeneID" id="119744490"/>
<keyword evidence="8" id="KW-1185">Reference proteome</keyword>
<dbReference type="Gene3D" id="1.10.10.970">
    <property type="entry name" value="RNA 2'-phosphotransferase, Tpt1/KptA family, N-terminal domain"/>
    <property type="match status" value="1"/>
</dbReference>
<keyword evidence="4" id="KW-0808">Transferase</keyword>
<comment type="catalytic activity">
    <reaction evidence="6">
        <text>2'-phospho-[ligated tRNA] + NAD(+) = mature tRNA + ADP-alpha-D-ribose 1'',2''-cyclic phosphate + nicotinamide</text>
        <dbReference type="Rhea" id="RHEA:23324"/>
        <dbReference type="Rhea" id="RHEA-COMP:11106"/>
        <dbReference type="Rhea" id="RHEA-COMP:11107"/>
        <dbReference type="ChEBI" id="CHEBI:17154"/>
        <dbReference type="ChEBI" id="CHEBI:57540"/>
        <dbReference type="ChEBI" id="CHEBI:76596"/>
        <dbReference type="ChEBI" id="CHEBI:82883"/>
        <dbReference type="ChEBI" id="CHEBI:85027"/>
        <dbReference type="EC" id="2.7.1.160"/>
    </reaction>
</comment>
<dbReference type="InterPro" id="IPR042080">
    <property type="entry name" value="RNA_2'-PTrans_N"/>
</dbReference>
<proteinExistence type="inferred from homology"/>
<dbReference type="Pfam" id="PF01885">
    <property type="entry name" value="PTS_2-RNA"/>
    <property type="match status" value="1"/>
</dbReference>
<dbReference type="InterPro" id="IPR042081">
    <property type="entry name" value="RNA_2'-PTrans_C"/>
</dbReference>
<reference evidence="7" key="1">
    <citation type="submission" date="2022-11" db="UniProtKB">
        <authorList>
            <consortium name="EnsemblMetazoa"/>
        </authorList>
    </citation>
    <scope>IDENTIFICATION</scope>
</reference>
<dbReference type="OrthoDB" id="419694at2759"/>
<dbReference type="Proteomes" id="UP000887568">
    <property type="component" value="Unplaced"/>
</dbReference>
<evidence type="ECO:0000256" key="4">
    <source>
        <dbReference type="ARBA" id="ARBA00022679"/>
    </source>
</evidence>
<dbReference type="PANTHER" id="PTHR12684">
    <property type="entry name" value="PUTATIVE PHOSPHOTRANSFERASE"/>
    <property type="match status" value="1"/>
</dbReference>
<evidence type="ECO:0000256" key="3">
    <source>
        <dbReference type="ARBA" id="ARBA00012007"/>
    </source>
</evidence>
<accession>A0A914BKB2</accession>
<dbReference type="EnsemblMetazoa" id="XM_038220427.1">
    <property type="protein sequence ID" value="XP_038076355.1"/>
    <property type="gene ID" value="LOC119744490"/>
</dbReference>
<organism evidence="7 8">
    <name type="scientific">Patiria miniata</name>
    <name type="common">Bat star</name>
    <name type="synonym">Asterina miniata</name>
    <dbReference type="NCBI Taxonomy" id="46514"/>
    <lineage>
        <taxon>Eukaryota</taxon>
        <taxon>Metazoa</taxon>
        <taxon>Echinodermata</taxon>
        <taxon>Eleutherozoa</taxon>
        <taxon>Asterozoa</taxon>
        <taxon>Asteroidea</taxon>
        <taxon>Valvatacea</taxon>
        <taxon>Valvatida</taxon>
        <taxon>Asterinidae</taxon>
        <taxon>Patiria</taxon>
    </lineage>
</organism>
<evidence type="ECO:0000256" key="1">
    <source>
        <dbReference type="ARBA" id="ARBA00003343"/>
    </source>
</evidence>
<keyword evidence="5" id="KW-0520">NAD</keyword>
<dbReference type="CTD" id="83707"/>
<evidence type="ECO:0000256" key="6">
    <source>
        <dbReference type="ARBA" id="ARBA00047949"/>
    </source>
</evidence>
<evidence type="ECO:0000256" key="5">
    <source>
        <dbReference type="ARBA" id="ARBA00023027"/>
    </source>
</evidence>
<evidence type="ECO:0000313" key="7">
    <source>
        <dbReference type="EnsemblMetazoa" id="XP_038076355.1"/>
    </source>
</evidence>
<dbReference type="InterPro" id="IPR002745">
    <property type="entry name" value="Ptrans_KptA/Tpt1"/>
</dbReference>
<comment type="similarity">
    <text evidence="2">Belongs to the KptA/TPT1 family.</text>
</comment>
<dbReference type="Gene3D" id="3.20.170.30">
    <property type="match status" value="1"/>
</dbReference>
<dbReference type="RefSeq" id="XP_038076355.1">
    <property type="nucleotide sequence ID" value="XM_038220427.1"/>
</dbReference>
<dbReference type="EC" id="2.7.1.160" evidence="3"/>
<sequence>MSSTSGKRGKREVHLSKALTYVLRHNAVELGFDIDSGGFINVEDLLSHSMFRQFTLDDIKTVVTDNDKQRFSLREHPDSGKLQICANQGHSFSLPDLELAAITDAAQYPTVVHGTYLKNWEAIKNQGLSRMNRTHVHFAQGEPGESGVISGMRRSCDLMIFLDLEKALKEGLSFFLSKNGVILCPGDQNGFIHPRYFKQVIQTRPRECQLIISM</sequence>
<dbReference type="GO" id="GO:0006388">
    <property type="term" value="P:tRNA splicing, via endonucleolytic cleavage and ligation"/>
    <property type="evidence" value="ECO:0007669"/>
    <property type="project" value="TreeGrafter"/>
</dbReference>
<comment type="function">
    <text evidence="1">Catalyzes the last step of tRNA splicing, the transfer of the splice junction 2'-phosphate from ligated tRNA to NAD to produce ADP-ribose 1''-2'' cyclic phosphate.</text>
</comment>